<proteinExistence type="predicted"/>
<name>A0A8J4Q1W7_9MYCE</name>
<evidence type="ECO:0000256" key="1">
    <source>
        <dbReference type="SAM" id="MobiDB-lite"/>
    </source>
</evidence>
<dbReference type="EMBL" id="AJWJ01000020">
    <property type="protein sequence ID" value="KAF2077750.1"/>
    <property type="molecule type" value="Genomic_DNA"/>
</dbReference>
<dbReference type="AlphaFoldDB" id="A0A8J4Q1W7"/>
<gene>
    <name evidence="2" type="ORF">CYY_000937</name>
</gene>
<keyword evidence="3" id="KW-1185">Reference proteome</keyword>
<reference evidence="2" key="1">
    <citation type="submission" date="2020-01" db="EMBL/GenBank/DDBJ databases">
        <title>Development of genomics and gene disruption for Polysphondylium violaceum indicates a role for the polyketide synthase stlB in stalk morphogenesis.</title>
        <authorList>
            <person name="Narita B."/>
            <person name="Kawabe Y."/>
            <person name="Kin K."/>
            <person name="Saito T."/>
            <person name="Gibbs R."/>
            <person name="Kuspa A."/>
            <person name="Muzny D."/>
            <person name="Queller D."/>
            <person name="Richards S."/>
            <person name="Strassman J."/>
            <person name="Sucgang R."/>
            <person name="Worley K."/>
            <person name="Schaap P."/>
        </authorList>
    </citation>
    <scope>NUCLEOTIDE SEQUENCE</scope>
    <source>
        <strain evidence="2">QSvi11</strain>
    </source>
</reference>
<dbReference type="OrthoDB" id="5971719at2759"/>
<comment type="caution">
    <text evidence="2">The sequence shown here is derived from an EMBL/GenBank/DDBJ whole genome shotgun (WGS) entry which is preliminary data.</text>
</comment>
<evidence type="ECO:0000313" key="3">
    <source>
        <dbReference type="Proteomes" id="UP000695562"/>
    </source>
</evidence>
<feature type="compositionally biased region" description="Acidic residues" evidence="1">
    <location>
        <begin position="21"/>
        <end position="33"/>
    </location>
</feature>
<sequence>MSVYQKSVSHAPATLARNDTVAEDDDWETDPDYANDISEKDQRWGSKETQKQELGNMDELRNKVVAQDDRAVKEEYEKKKMLYGGERAALSKRD</sequence>
<accession>A0A8J4Q1W7</accession>
<feature type="region of interest" description="Disordered" evidence="1">
    <location>
        <begin position="1"/>
        <end position="56"/>
    </location>
</feature>
<feature type="compositionally biased region" description="Basic and acidic residues" evidence="1">
    <location>
        <begin position="37"/>
        <end position="51"/>
    </location>
</feature>
<dbReference type="Proteomes" id="UP000695562">
    <property type="component" value="Unassembled WGS sequence"/>
</dbReference>
<organism evidence="2 3">
    <name type="scientific">Polysphondylium violaceum</name>
    <dbReference type="NCBI Taxonomy" id="133409"/>
    <lineage>
        <taxon>Eukaryota</taxon>
        <taxon>Amoebozoa</taxon>
        <taxon>Evosea</taxon>
        <taxon>Eumycetozoa</taxon>
        <taxon>Dictyostelia</taxon>
        <taxon>Dictyosteliales</taxon>
        <taxon>Dictyosteliaceae</taxon>
        <taxon>Polysphondylium</taxon>
    </lineage>
</organism>
<evidence type="ECO:0000313" key="2">
    <source>
        <dbReference type="EMBL" id="KAF2077750.1"/>
    </source>
</evidence>
<protein>
    <submittedName>
        <fullName evidence="2">Uncharacterized protein</fullName>
    </submittedName>
</protein>